<evidence type="ECO:0000313" key="2">
    <source>
        <dbReference type="Proteomes" id="UP000005156"/>
    </source>
</evidence>
<protein>
    <recommendedName>
        <fullName evidence="3">Peptidase S9 prolyl oligopeptidase catalytic domain-containing protein</fullName>
    </recommendedName>
</protein>
<accession>F3QKK8</accession>
<gene>
    <name evidence="1" type="ORF">HMPREF9439_01469</name>
</gene>
<dbReference type="RefSeq" id="WP_008864274.1">
    <property type="nucleotide sequence ID" value="NZ_GL883711.1"/>
</dbReference>
<dbReference type="GeneID" id="43348878"/>
<dbReference type="AlphaFoldDB" id="F3QKK8"/>
<evidence type="ECO:0008006" key="3">
    <source>
        <dbReference type="Google" id="ProtNLM"/>
    </source>
</evidence>
<dbReference type="eggNOG" id="COG1073">
    <property type="taxonomic scope" value="Bacteria"/>
</dbReference>
<dbReference type="InterPro" id="IPR029058">
    <property type="entry name" value="AB_hydrolase_fold"/>
</dbReference>
<dbReference type="Gene3D" id="3.40.50.1820">
    <property type="entry name" value="alpha/beta hydrolase"/>
    <property type="match status" value="1"/>
</dbReference>
<evidence type="ECO:0000313" key="1">
    <source>
        <dbReference type="EMBL" id="EGG54437.1"/>
    </source>
</evidence>
<organism evidence="1 2">
    <name type="scientific">Parasutterella excrementihominis YIT 11859</name>
    <dbReference type="NCBI Taxonomy" id="762966"/>
    <lineage>
        <taxon>Bacteria</taxon>
        <taxon>Pseudomonadati</taxon>
        <taxon>Pseudomonadota</taxon>
        <taxon>Betaproteobacteria</taxon>
        <taxon>Burkholderiales</taxon>
        <taxon>Sutterellaceae</taxon>
        <taxon>Parasutterella</taxon>
    </lineage>
</organism>
<dbReference type="Proteomes" id="UP000005156">
    <property type="component" value="Unassembled WGS sequence"/>
</dbReference>
<dbReference type="HOGENOM" id="CLU_990194_0_0_4"/>
<name>F3QKK8_9BURK</name>
<sequence>MAIEYTGSLQGKVRAHTPETLAATWLNAYVVLPNAGGAPKVGTVEEFKGETKAYPAVVFCHGSSGVNPQIKIFAQWLADALRVAVVVPDSMQTEDRLTYSSPVPAADYEIIHKMRSQELALAMMEIKHAPWFDGRAIIAGTSEGGVTAARYQADEKMIQEKGRMIFSWSCEDNYHVESHNTHIPDNLPVLNVMSATDKFFSQSNSYLDNPEALGYAGKVLANNPNAEIVLLPGAPHTLMNLPQARDAVQAFINRVLRS</sequence>
<reference evidence="1 2" key="1">
    <citation type="submission" date="2011-02" db="EMBL/GenBank/DDBJ databases">
        <authorList>
            <person name="Weinstock G."/>
            <person name="Sodergren E."/>
            <person name="Clifton S."/>
            <person name="Fulton L."/>
            <person name="Fulton B."/>
            <person name="Courtney L."/>
            <person name="Fronick C."/>
            <person name="Harrison M."/>
            <person name="Strong C."/>
            <person name="Farmer C."/>
            <person name="Delahaunty K."/>
            <person name="Markovic C."/>
            <person name="Hall O."/>
            <person name="Minx P."/>
            <person name="Tomlinson C."/>
            <person name="Mitreva M."/>
            <person name="Hou S."/>
            <person name="Chen J."/>
            <person name="Wollam A."/>
            <person name="Pepin K.H."/>
            <person name="Johnson M."/>
            <person name="Bhonagiri V."/>
            <person name="Zhang X."/>
            <person name="Suruliraj S."/>
            <person name="Warren W."/>
            <person name="Chinwalla A."/>
            <person name="Mardis E.R."/>
            <person name="Wilson R.K."/>
        </authorList>
    </citation>
    <scope>NUCLEOTIDE SEQUENCE [LARGE SCALE GENOMIC DNA]</scope>
    <source>
        <strain evidence="1 2">YIT 11859</strain>
    </source>
</reference>
<keyword evidence="2" id="KW-1185">Reference proteome</keyword>
<proteinExistence type="predicted"/>
<dbReference type="OrthoDB" id="5353055at2"/>
<dbReference type="EMBL" id="AFBP01000039">
    <property type="protein sequence ID" value="EGG54437.1"/>
    <property type="molecule type" value="Genomic_DNA"/>
</dbReference>
<dbReference type="SUPFAM" id="SSF53474">
    <property type="entry name" value="alpha/beta-Hydrolases"/>
    <property type="match status" value="1"/>
</dbReference>
<comment type="caution">
    <text evidence="1">The sequence shown here is derived from an EMBL/GenBank/DDBJ whole genome shotgun (WGS) entry which is preliminary data.</text>
</comment>